<dbReference type="InterPro" id="IPR018097">
    <property type="entry name" value="EGF_Ca-bd_CS"/>
</dbReference>
<keyword evidence="17" id="KW-1185">Reference proteome</keyword>
<evidence type="ECO:0000259" key="15">
    <source>
        <dbReference type="PROSITE" id="PS01186"/>
    </source>
</evidence>
<dbReference type="PROSITE" id="PS01209">
    <property type="entry name" value="LDLRA_1"/>
    <property type="match status" value="2"/>
</dbReference>
<evidence type="ECO:0000256" key="8">
    <source>
        <dbReference type="ARBA" id="ARBA00022989"/>
    </source>
</evidence>
<dbReference type="GO" id="GO:0043235">
    <property type="term" value="C:receptor complex"/>
    <property type="evidence" value="ECO:0007669"/>
    <property type="project" value="TreeGrafter"/>
</dbReference>
<dbReference type="GO" id="GO:0016324">
    <property type="term" value="C:apical plasma membrane"/>
    <property type="evidence" value="ECO:0007669"/>
    <property type="project" value="TreeGrafter"/>
</dbReference>
<dbReference type="InterPro" id="IPR036055">
    <property type="entry name" value="LDL_receptor-like_sf"/>
</dbReference>
<dbReference type="Pfam" id="PF00057">
    <property type="entry name" value="Ldl_recept_a"/>
    <property type="match status" value="2"/>
</dbReference>
<feature type="disulfide bond" evidence="13">
    <location>
        <begin position="86"/>
        <end position="101"/>
    </location>
</feature>
<name>A0A4Z2ED05_9TELE</name>
<dbReference type="FunFam" id="2.10.25.10:FF:000240">
    <property type="entry name" value="Vitamin K-dependent protein S"/>
    <property type="match status" value="1"/>
</dbReference>
<feature type="domain" description="EGF-like" evidence="15">
    <location>
        <begin position="168"/>
        <end position="183"/>
    </location>
</feature>
<evidence type="ECO:0000313" key="16">
    <source>
        <dbReference type="EMBL" id="TNN26603.1"/>
    </source>
</evidence>
<dbReference type="GO" id="GO:0005509">
    <property type="term" value="F:calcium ion binding"/>
    <property type="evidence" value="ECO:0007669"/>
    <property type="project" value="InterPro"/>
</dbReference>
<comment type="caution">
    <text evidence="16">The sequence shown here is derived from an EMBL/GenBank/DDBJ whole genome shotgun (WGS) entry which is preliminary data.</text>
</comment>
<dbReference type="InterPro" id="IPR011042">
    <property type="entry name" value="6-blade_b-propeller_TolB-like"/>
</dbReference>
<feature type="disulfide bond" evidence="13">
    <location>
        <begin position="67"/>
        <end position="79"/>
    </location>
</feature>
<dbReference type="InterPro" id="IPR002172">
    <property type="entry name" value="LDrepeatLR_classA_rpt"/>
</dbReference>
<dbReference type="GO" id="GO:0042562">
    <property type="term" value="F:hormone binding"/>
    <property type="evidence" value="ECO:0007669"/>
    <property type="project" value="TreeGrafter"/>
</dbReference>
<dbReference type="Proteomes" id="UP000314294">
    <property type="component" value="Unassembled WGS sequence"/>
</dbReference>
<evidence type="ECO:0000256" key="6">
    <source>
        <dbReference type="ARBA" id="ARBA00022729"/>
    </source>
</evidence>
<dbReference type="CDD" id="cd00112">
    <property type="entry name" value="LDLa"/>
    <property type="match status" value="3"/>
</dbReference>
<dbReference type="PROSITE" id="PS01186">
    <property type="entry name" value="EGF_2"/>
    <property type="match status" value="2"/>
</dbReference>
<dbReference type="FunFam" id="2.10.25.10:FF:000010">
    <property type="entry name" value="Pro-epidermal growth factor"/>
    <property type="match status" value="1"/>
</dbReference>
<dbReference type="SUPFAM" id="SSF57424">
    <property type="entry name" value="LDL receptor-like module"/>
    <property type="match status" value="2"/>
</dbReference>
<feature type="disulfide bond" evidence="13">
    <location>
        <begin position="31"/>
        <end position="49"/>
    </location>
</feature>
<dbReference type="SMART" id="SM00192">
    <property type="entry name" value="LDLa"/>
    <property type="match status" value="3"/>
</dbReference>
<evidence type="ECO:0000313" key="17">
    <source>
        <dbReference type="Proteomes" id="UP000314294"/>
    </source>
</evidence>
<dbReference type="AlphaFoldDB" id="A0A4Z2ED05"/>
<evidence type="ECO:0000256" key="14">
    <source>
        <dbReference type="PROSITE-ProRule" id="PRU00461"/>
    </source>
</evidence>
<keyword evidence="11 16" id="KW-0675">Receptor</keyword>
<dbReference type="SMART" id="SM00181">
    <property type="entry name" value="EGF"/>
    <property type="match status" value="3"/>
</dbReference>
<dbReference type="OrthoDB" id="9990982at2759"/>
<evidence type="ECO:0000256" key="11">
    <source>
        <dbReference type="ARBA" id="ARBA00023170"/>
    </source>
</evidence>
<evidence type="ECO:0000256" key="10">
    <source>
        <dbReference type="ARBA" id="ARBA00023157"/>
    </source>
</evidence>
<dbReference type="FunFam" id="4.10.400.10:FF:000001">
    <property type="entry name" value="Low-density lipoprotein receptor-related protein 1"/>
    <property type="match status" value="1"/>
</dbReference>
<evidence type="ECO:0000256" key="9">
    <source>
        <dbReference type="ARBA" id="ARBA00023136"/>
    </source>
</evidence>
<evidence type="ECO:0000256" key="5">
    <source>
        <dbReference type="ARBA" id="ARBA00022692"/>
    </source>
</evidence>
<comment type="subcellular location">
    <subcellularLocation>
        <location evidence="1">Membrane</location>
        <topology evidence="1">Single-pass membrane protein</topology>
    </subcellularLocation>
</comment>
<dbReference type="PROSITE" id="PS50068">
    <property type="entry name" value="LDLRA_2"/>
    <property type="match status" value="2"/>
</dbReference>
<dbReference type="InterPro" id="IPR026823">
    <property type="entry name" value="cEGF"/>
</dbReference>
<dbReference type="SMART" id="SM00135">
    <property type="entry name" value="LY"/>
    <property type="match status" value="1"/>
</dbReference>
<dbReference type="PROSITE" id="PS51120">
    <property type="entry name" value="LDLRB"/>
    <property type="match status" value="1"/>
</dbReference>
<comment type="similarity">
    <text evidence="2">Belongs to the LDLR family.</text>
</comment>
<evidence type="ECO:0000256" key="2">
    <source>
        <dbReference type="ARBA" id="ARBA00009939"/>
    </source>
</evidence>
<keyword evidence="16" id="KW-0449">Lipoprotein</keyword>
<evidence type="ECO:0000256" key="4">
    <source>
        <dbReference type="ARBA" id="ARBA00022583"/>
    </source>
</evidence>
<evidence type="ECO:0000256" key="12">
    <source>
        <dbReference type="ARBA" id="ARBA00023180"/>
    </source>
</evidence>
<dbReference type="SUPFAM" id="SSF63825">
    <property type="entry name" value="YWTD domain"/>
    <property type="match status" value="1"/>
</dbReference>
<feature type="disulfide bond" evidence="13">
    <location>
        <begin position="24"/>
        <end position="36"/>
    </location>
</feature>
<keyword evidence="10 13" id="KW-1015">Disulfide bond</keyword>
<evidence type="ECO:0000256" key="7">
    <source>
        <dbReference type="ARBA" id="ARBA00022737"/>
    </source>
</evidence>
<evidence type="ECO:0000256" key="1">
    <source>
        <dbReference type="ARBA" id="ARBA00004167"/>
    </source>
</evidence>
<dbReference type="PROSITE" id="PS01187">
    <property type="entry name" value="EGF_CA"/>
    <property type="match status" value="1"/>
</dbReference>
<dbReference type="PANTHER" id="PTHR22722:SF14">
    <property type="entry name" value="MEGALIN, ISOFORM A"/>
    <property type="match status" value="1"/>
</dbReference>
<dbReference type="PANTHER" id="PTHR22722">
    <property type="entry name" value="LOW-DENSITY LIPOPROTEIN RECEPTOR-RELATED PROTEIN 2-RELATED"/>
    <property type="match status" value="1"/>
</dbReference>
<dbReference type="InterPro" id="IPR000742">
    <property type="entry name" value="EGF"/>
</dbReference>
<dbReference type="InterPro" id="IPR051221">
    <property type="entry name" value="LDLR-related"/>
</dbReference>
<organism evidence="16 17">
    <name type="scientific">Liparis tanakae</name>
    <name type="common">Tanaka's snailfish</name>
    <dbReference type="NCBI Taxonomy" id="230148"/>
    <lineage>
        <taxon>Eukaryota</taxon>
        <taxon>Metazoa</taxon>
        <taxon>Chordata</taxon>
        <taxon>Craniata</taxon>
        <taxon>Vertebrata</taxon>
        <taxon>Euteleostomi</taxon>
        <taxon>Actinopterygii</taxon>
        <taxon>Neopterygii</taxon>
        <taxon>Teleostei</taxon>
        <taxon>Neoteleostei</taxon>
        <taxon>Acanthomorphata</taxon>
        <taxon>Eupercaria</taxon>
        <taxon>Perciformes</taxon>
        <taxon>Cottioidei</taxon>
        <taxon>Cottales</taxon>
        <taxon>Liparidae</taxon>
        <taxon>Liparis</taxon>
    </lineage>
</organism>
<dbReference type="Gene3D" id="2.10.25.10">
    <property type="entry name" value="Laminin"/>
    <property type="match status" value="2"/>
</dbReference>
<dbReference type="Gene3D" id="4.10.400.10">
    <property type="entry name" value="Low-density Lipoprotein Receptor"/>
    <property type="match status" value="3"/>
</dbReference>
<keyword evidence="12" id="KW-0325">Glycoprotein</keyword>
<feature type="domain" description="EGF-like" evidence="15">
    <location>
        <begin position="127"/>
        <end position="142"/>
    </location>
</feature>
<dbReference type="InterPro" id="IPR000033">
    <property type="entry name" value="LDLR_classB_rpt"/>
</dbReference>
<accession>A0A4Z2ED05</accession>
<dbReference type="Gene3D" id="2.120.10.30">
    <property type="entry name" value="TolB, C-terminal domain"/>
    <property type="match status" value="1"/>
</dbReference>
<sequence length="283" mass="30963">MQRCDHVNDCGDGSDELGCTYDTCSSSQFTCSNGACVPAAYTCDGQSDCTDGSDEAESLCVPPQPTCAPQQYMCKSGECVDDSKVCNGQKDCSDNSDEKGCGVNECRNPSVHKCAQLCTDTLTGYYCSCQPGYRLMPDGKACEDLDECSATPAVCSQLCDNTFGSFHCKCAPGYIREPDGRTCRQNSGVAPYLLYSNRYYIRNMTTDGSHLSLVLQGLSNVVALDFDDYEKRLYWLDAGAGRIERMRFDGTGRETLAEDGILGAEGLALDWVARWVKREEPHY</sequence>
<keyword evidence="5" id="KW-0812">Transmembrane</keyword>
<keyword evidence="8" id="KW-1133">Transmembrane helix</keyword>
<dbReference type="GO" id="GO:0006898">
    <property type="term" value="P:receptor-mediated endocytosis"/>
    <property type="evidence" value="ECO:0007669"/>
    <property type="project" value="TreeGrafter"/>
</dbReference>
<dbReference type="SMART" id="SM00179">
    <property type="entry name" value="EGF_CA"/>
    <property type="match status" value="2"/>
</dbReference>
<keyword evidence="3" id="KW-0245">EGF-like domain</keyword>
<dbReference type="PRINTS" id="PR00261">
    <property type="entry name" value="LDLRECEPTOR"/>
</dbReference>
<dbReference type="EMBL" id="SRLO01009888">
    <property type="protein sequence ID" value="TNN26603.1"/>
    <property type="molecule type" value="Genomic_DNA"/>
</dbReference>
<dbReference type="InterPro" id="IPR001881">
    <property type="entry name" value="EGF-like_Ca-bd_dom"/>
</dbReference>
<dbReference type="Pfam" id="PF00058">
    <property type="entry name" value="Ldl_recept_b"/>
    <property type="match status" value="1"/>
</dbReference>
<keyword evidence="7" id="KW-0677">Repeat</keyword>
<feature type="repeat" description="LDL-receptor class B" evidence="14">
    <location>
        <begin position="231"/>
        <end position="273"/>
    </location>
</feature>
<protein>
    <submittedName>
        <fullName evidence="16">Low-density lipoprotein receptor-related protein 2</fullName>
    </submittedName>
</protein>
<keyword evidence="9" id="KW-0472">Membrane</keyword>
<dbReference type="SUPFAM" id="SSF57196">
    <property type="entry name" value="EGF/Laminin"/>
    <property type="match status" value="2"/>
</dbReference>
<proteinExistence type="inferred from homology"/>
<gene>
    <name evidence="16" type="primary">Lrp2_3</name>
    <name evidence="16" type="ORF">EYF80_063262</name>
</gene>
<evidence type="ECO:0000256" key="3">
    <source>
        <dbReference type="ARBA" id="ARBA00022536"/>
    </source>
</evidence>
<reference evidence="16 17" key="1">
    <citation type="submission" date="2019-03" db="EMBL/GenBank/DDBJ databases">
        <title>First draft genome of Liparis tanakae, snailfish: a comprehensive survey of snailfish specific genes.</title>
        <authorList>
            <person name="Kim W."/>
            <person name="Song I."/>
            <person name="Jeong J.-H."/>
            <person name="Kim D."/>
            <person name="Kim S."/>
            <person name="Ryu S."/>
            <person name="Song J.Y."/>
            <person name="Lee S.K."/>
        </authorList>
    </citation>
    <scope>NUCLEOTIDE SEQUENCE [LARGE SCALE GENOMIC DNA]</scope>
    <source>
        <tissue evidence="16">Muscle</tissue>
    </source>
</reference>
<comment type="caution">
    <text evidence="13">Lacks conserved residue(s) required for the propagation of feature annotation.</text>
</comment>
<keyword evidence="4" id="KW-0254">Endocytosis</keyword>
<keyword evidence="6" id="KW-0732">Signal</keyword>
<dbReference type="Pfam" id="PF12662">
    <property type="entry name" value="cEGF"/>
    <property type="match status" value="1"/>
</dbReference>
<dbReference type="InterPro" id="IPR023415">
    <property type="entry name" value="LDLR_class-A_CS"/>
</dbReference>
<evidence type="ECO:0000256" key="13">
    <source>
        <dbReference type="PROSITE-ProRule" id="PRU00124"/>
    </source>
</evidence>
<feature type="disulfide bond" evidence="13">
    <location>
        <begin position="74"/>
        <end position="92"/>
    </location>
</feature>